<evidence type="ECO:0000256" key="2">
    <source>
        <dbReference type="SAM" id="MobiDB-lite"/>
    </source>
</evidence>
<evidence type="ECO:0000256" key="1">
    <source>
        <dbReference type="ARBA" id="ARBA00022801"/>
    </source>
</evidence>
<feature type="domain" description="UFSP1/2/DUB catalytic" evidence="3">
    <location>
        <begin position="249"/>
        <end position="471"/>
    </location>
</feature>
<dbReference type="Proteomes" id="UP000779574">
    <property type="component" value="Unassembled WGS sequence"/>
</dbReference>
<protein>
    <submittedName>
        <fullName evidence="4">DUF1671-domain-containing protein</fullName>
    </submittedName>
</protein>
<dbReference type="AlphaFoldDB" id="A0A9P8ERC0"/>
<keyword evidence="1" id="KW-0378">Hydrolase</keyword>
<sequence length="481" mass="53774">MECPFLCGFHATNDHDAEYQILSHIELHHTPESHFAVEDEDLNLALALQREEERQVFADTRDHGSSLKSSNEDLDTRKEGAANSMDAAFPYAEGPKCKDFVHLIEFDEHMTNHLSLQYSSDTITNMAEFDSGYDADLRQSSTNSQGLTTIARSIGQHDKKSSQNNALILAETRPKGTRLGKKELGPYAFEDKMPESMLKRLRTGEPTRRLNRIGRDGRIRTERIVDNEVPGLIPVIARLCVASSSDLQTVHLCHPSVQHVHKGTNPGHFCGYRNIQMLVSFIQGTKARGHERFGTELPGILQIQDLIEEAWDGDPQNLGRQETGGIRNTRKWIGTPEAASICKHLNLDHSVKSFSDTKAGRAHQQLLNFVESYFSQDAQGPVSNSRVHKSHRPPLFFQQPGHSMTIIGIERYSNGSRSLLVFDPSFEPSKQLADMVTGSSTAAISAKIASRLLRSYRRGAPQLARYDEFELLTLEVPAPPI</sequence>
<dbReference type="Gene3D" id="3.90.70.130">
    <property type="match status" value="1"/>
</dbReference>
<comment type="caution">
    <text evidence="4">The sequence shown here is derived from an EMBL/GenBank/DDBJ whole genome shotgun (WGS) entry which is preliminary data.</text>
</comment>
<dbReference type="EMBL" id="JAHFXF010000075">
    <property type="protein sequence ID" value="KAG9697504.1"/>
    <property type="molecule type" value="Genomic_DNA"/>
</dbReference>
<reference evidence="4" key="1">
    <citation type="journal article" date="2021" name="J Fungi (Basel)">
        <title>Virulence traits and population genomics of the black yeast Aureobasidium melanogenum.</title>
        <authorList>
            <person name="Cernosa A."/>
            <person name="Sun X."/>
            <person name="Gostincar C."/>
            <person name="Fang C."/>
            <person name="Gunde-Cimerman N."/>
            <person name="Song Z."/>
        </authorList>
    </citation>
    <scope>NUCLEOTIDE SEQUENCE</scope>
    <source>
        <strain evidence="4">EXF-9911</strain>
    </source>
</reference>
<dbReference type="GO" id="GO:0016787">
    <property type="term" value="F:hydrolase activity"/>
    <property type="evidence" value="ECO:0007669"/>
    <property type="project" value="UniProtKB-KW"/>
</dbReference>
<name>A0A9P8ERC0_AURME</name>
<dbReference type="OrthoDB" id="288987at2759"/>
<reference evidence="4" key="2">
    <citation type="submission" date="2021-08" db="EMBL/GenBank/DDBJ databases">
        <authorList>
            <person name="Gostincar C."/>
            <person name="Sun X."/>
            <person name="Song Z."/>
            <person name="Gunde-Cimerman N."/>
        </authorList>
    </citation>
    <scope>NUCLEOTIDE SEQUENCE</scope>
    <source>
        <strain evidence="4">EXF-9911</strain>
    </source>
</reference>
<gene>
    <name evidence="4" type="ORF">KCU76_g2964</name>
</gene>
<accession>A0A9P8ERC0</accession>
<evidence type="ECO:0000313" key="4">
    <source>
        <dbReference type="EMBL" id="KAG9697504.1"/>
    </source>
</evidence>
<evidence type="ECO:0000313" key="5">
    <source>
        <dbReference type="Proteomes" id="UP000779574"/>
    </source>
</evidence>
<evidence type="ECO:0000259" key="3">
    <source>
        <dbReference type="Pfam" id="PF07910"/>
    </source>
</evidence>
<dbReference type="Pfam" id="PF07910">
    <property type="entry name" value="Peptidase_C78"/>
    <property type="match status" value="1"/>
</dbReference>
<feature type="region of interest" description="Disordered" evidence="2">
    <location>
        <begin position="57"/>
        <end position="76"/>
    </location>
</feature>
<feature type="non-terminal residue" evidence="4">
    <location>
        <position position="1"/>
    </location>
</feature>
<organism evidence="4 5">
    <name type="scientific">Aureobasidium melanogenum</name>
    <name type="common">Aureobasidium pullulans var. melanogenum</name>
    <dbReference type="NCBI Taxonomy" id="46634"/>
    <lineage>
        <taxon>Eukaryota</taxon>
        <taxon>Fungi</taxon>
        <taxon>Dikarya</taxon>
        <taxon>Ascomycota</taxon>
        <taxon>Pezizomycotina</taxon>
        <taxon>Dothideomycetes</taxon>
        <taxon>Dothideomycetidae</taxon>
        <taxon>Dothideales</taxon>
        <taxon>Saccotheciaceae</taxon>
        <taxon>Aureobasidium</taxon>
    </lineage>
</organism>
<dbReference type="InterPro" id="IPR012462">
    <property type="entry name" value="UFSP1/2_DUB_cat"/>
</dbReference>
<proteinExistence type="predicted"/>